<sequence>MVLSVAGVNVKFTGFLDDGFREVFLGTFARRYLPDVFPSEDASDIILERFKGDSFRVFSAIYDHNGVDSYKIESPVPSAYGNEAPVFFLLQAVARAGAKKGRFIITDSVSVVLPSGKAVLFVGYPHTGKSTISAIALGGDLPVLSTENTVLELRQEKLFVVGGTDVLVYDPGVEGIYGIKIPYDDVTKSGYRIADLRGDSTRRALLRGGVEVETIVVLHAAFNCSQASFATIRGRKIKKTLWYFATALLKGLDYYEPLPLHMPMSEEISDNLREFLKVASESYSGRMYEAFGNHRAIFESVVEGSLQKEENTENQSPNFSSM</sequence>
<keyword evidence="2" id="KW-1185">Reference proteome</keyword>
<dbReference type="RefSeq" id="WP_315341073.1">
    <property type="nucleotide sequence ID" value="NZ_JAVDZE010000001.1"/>
</dbReference>
<evidence type="ECO:0000313" key="2">
    <source>
        <dbReference type="Proteomes" id="UP001245683"/>
    </source>
</evidence>
<evidence type="ECO:0000313" key="1">
    <source>
        <dbReference type="EMBL" id="MDV3103698.1"/>
    </source>
</evidence>
<reference evidence="1 2" key="1">
    <citation type="submission" date="2023-08" db="EMBL/GenBank/DDBJ databases">
        <title>Draft genome sequence of Thermococcus waiotapuensis WT1T, a thermophilic sulphur-dependent archaeon from order Thermococcales.</title>
        <authorList>
            <person name="Manners S.H."/>
            <person name="Carere C.R."/>
            <person name="Dhami M.K."/>
            <person name="Dobson R.C.J."/>
            <person name="Stott M.B."/>
        </authorList>
    </citation>
    <scope>NUCLEOTIDE SEQUENCE [LARGE SCALE GENOMIC DNA]</scope>
    <source>
        <strain evidence="1 2">WT1</strain>
    </source>
</reference>
<organism evidence="1 2">
    <name type="scientific">Thermococcus waiotapuensis</name>
    <dbReference type="NCBI Taxonomy" id="90909"/>
    <lineage>
        <taxon>Archaea</taxon>
        <taxon>Methanobacteriati</taxon>
        <taxon>Methanobacteriota</taxon>
        <taxon>Thermococci</taxon>
        <taxon>Thermococcales</taxon>
        <taxon>Thermococcaceae</taxon>
        <taxon>Thermococcus</taxon>
    </lineage>
</organism>
<name>A0AAE4NVP4_9EURY</name>
<accession>A0AAE4NVP4</accession>
<dbReference type="EMBL" id="JAVDZE010000001">
    <property type="protein sequence ID" value="MDV3103698.1"/>
    <property type="molecule type" value="Genomic_DNA"/>
</dbReference>
<proteinExistence type="predicted"/>
<dbReference type="Proteomes" id="UP001245683">
    <property type="component" value="Unassembled WGS sequence"/>
</dbReference>
<comment type="caution">
    <text evidence="1">The sequence shown here is derived from an EMBL/GenBank/DDBJ whole genome shotgun (WGS) entry which is preliminary data.</text>
</comment>
<dbReference type="AlphaFoldDB" id="A0AAE4NVP4"/>
<protein>
    <submittedName>
        <fullName evidence="1">Uncharacterized protein</fullName>
    </submittedName>
</protein>
<gene>
    <name evidence="1" type="ORF">RBI02_03935</name>
</gene>